<reference evidence="1" key="2">
    <citation type="submission" date="2019-06" db="EMBL/GenBank/DDBJ databases">
        <title>Genomics analysis of Aphanomyces spp. identifies a new class of oomycete effector associated with host adaptation.</title>
        <authorList>
            <person name="Gaulin E."/>
        </authorList>
    </citation>
    <scope>NUCLEOTIDE SEQUENCE</scope>
    <source>
        <strain evidence="1">CBS 578.67</strain>
    </source>
</reference>
<dbReference type="EMBL" id="VJMH01007023">
    <property type="protein sequence ID" value="KAF0685948.1"/>
    <property type="molecule type" value="Genomic_DNA"/>
</dbReference>
<gene>
    <name evidence="2" type="primary">Aste57867_22229</name>
    <name evidence="1" type="ORF">As57867_022160</name>
    <name evidence="2" type="ORF">ASTE57867_22229</name>
</gene>
<proteinExistence type="predicted"/>
<evidence type="ECO:0000313" key="2">
    <source>
        <dbReference type="EMBL" id="VFT98896.1"/>
    </source>
</evidence>
<protein>
    <submittedName>
        <fullName evidence="2">Aste57867_22229 protein</fullName>
    </submittedName>
</protein>
<organism evidence="2 3">
    <name type="scientific">Aphanomyces stellatus</name>
    <dbReference type="NCBI Taxonomy" id="120398"/>
    <lineage>
        <taxon>Eukaryota</taxon>
        <taxon>Sar</taxon>
        <taxon>Stramenopiles</taxon>
        <taxon>Oomycota</taxon>
        <taxon>Saprolegniomycetes</taxon>
        <taxon>Saprolegniales</taxon>
        <taxon>Verrucalvaceae</taxon>
        <taxon>Aphanomyces</taxon>
    </lineage>
</organism>
<name>A0A485LKF9_9STRA</name>
<dbReference type="AlphaFoldDB" id="A0A485LKF9"/>
<sequence>MKSNVQSVPSASEYGSPWWKPSVVDSIASSWCFAARVKASFCVYNVASRAPGTDSGDCWVLQCFWITKADHGIANNAFQGLVNPVYKQPFQERQGPPPQIQKCLTILGARYDHYATRMYF</sequence>
<accession>A0A485LKF9</accession>
<dbReference type="EMBL" id="CAADRA010007049">
    <property type="protein sequence ID" value="VFT98896.1"/>
    <property type="molecule type" value="Genomic_DNA"/>
</dbReference>
<evidence type="ECO:0000313" key="3">
    <source>
        <dbReference type="Proteomes" id="UP000332933"/>
    </source>
</evidence>
<dbReference type="Proteomes" id="UP000332933">
    <property type="component" value="Unassembled WGS sequence"/>
</dbReference>
<keyword evidence="3" id="KW-1185">Reference proteome</keyword>
<reference evidence="2 3" key="1">
    <citation type="submission" date="2019-03" db="EMBL/GenBank/DDBJ databases">
        <authorList>
            <person name="Gaulin E."/>
            <person name="Dumas B."/>
        </authorList>
    </citation>
    <scope>NUCLEOTIDE SEQUENCE [LARGE SCALE GENOMIC DNA]</scope>
    <source>
        <strain evidence="2">CBS 568.67</strain>
    </source>
</reference>
<evidence type="ECO:0000313" key="1">
    <source>
        <dbReference type="EMBL" id="KAF0685948.1"/>
    </source>
</evidence>